<dbReference type="AlphaFoldDB" id="A0A401TBP4"/>
<dbReference type="EMBL" id="BEZZ01036506">
    <property type="protein sequence ID" value="GCC40081.1"/>
    <property type="molecule type" value="Genomic_DNA"/>
</dbReference>
<sequence length="98" mass="11011">RVSECWNAADAVVARHCDGAFELKVVTEVMHTMVRAAALSTARCLGSLRFSKHSSARLLPFVKMGQLFTKLPEEKRQAALHFIRLLVFSPIDCFINSY</sequence>
<evidence type="ECO:0000313" key="2">
    <source>
        <dbReference type="Proteomes" id="UP000287033"/>
    </source>
</evidence>
<comment type="caution">
    <text evidence="1">The sequence shown here is derived from an EMBL/GenBank/DDBJ whole genome shotgun (WGS) entry which is preliminary data.</text>
</comment>
<organism evidence="1 2">
    <name type="scientific">Chiloscyllium punctatum</name>
    <name type="common">Brownbanded bambooshark</name>
    <name type="synonym">Hemiscyllium punctatum</name>
    <dbReference type="NCBI Taxonomy" id="137246"/>
    <lineage>
        <taxon>Eukaryota</taxon>
        <taxon>Metazoa</taxon>
        <taxon>Chordata</taxon>
        <taxon>Craniata</taxon>
        <taxon>Vertebrata</taxon>
        <taxon>Chondrichthyes</taxon>
        <taxon>Elasmobranchii</taxon>
        <taxon>Galeomorphii</taxon>
        <taxon>Galeoidea</taxon>
        <taxon>Orectolobiformes</taxon>
        <taxon>Hemiscylliidae</taxon>
        <taxon>Chiloscyllium</taxon>
    </lineage>
</organism>
<accession>A0A401TBP4</accession>
<reference evidence="1 2" key="1">
    <citation type="journal article" date="2018" name="Nat. Ecol. Evol.">
        <title>Shark genomes provide insights into elasmobranch evolution and the origin of vertebrates.</title>
        <authorList>
            <person name="Hara Y"/>
            <person name="Yamaguchi K"/>
            <person name="Onimaru K"/>
            <person name="Kadota M"/>
            <person name="Koyanagi M"/>
            <person name="Keeley SD"/>
            <person name="Tatsumi K"/>
            <person name="Tanaka K"/>
            <person name="Motone F"/>
            <person name="Kageyama Y"/>
            <person name="Nozu R"/>
            <person name="Adachi N"/>
            <person name="Nishimura O"/>
            <person name="Nakagawa R"/>
            <person name="Tanegashima C"/>
            <person name="Kiyatake I"/>
            <person name="Matsumoto R"/>
            <person name="Murakumo K"/>
            <person name="Nishida K"/>
            <person name="Terakita A"/>
            <person name="Kuratani S"/>
            <person name="Sato K"/>
            <person name="Hyodo S Kuraku.S."/>
        </authorList>
    </citation>
    <scope>NUCLEOTIDE SEQUENCE [LARGE SCALE GENOMIC DNA]</scope>
</reference>
<gene>
    <name evidence="1" type="ORF">chiPu_0024292</name>
</gene>
<proteinExistence type="predicted"/>
<name>A0A401TBP4_CHIPU</name>
<keyword evidence="2" id="KW-1185">Reference proteome</keyword>
<evidence type="ECO:0000313" key="1">
    <source>
        <dbReference type="EMBL" id="GCC40081.1"/>
    </source>
</evidence>
<feature type="non-terminal residue" evidence="1">
    <location>
        <position position="1"/>
    </location>
</feature>
<dbReference type="Proteomes" id="UP000287033">
    <property type="component" value="Unassembled WGS sequence"/>
</dbReference>
<protein>
    <submittedName>
        <fullName evidence="1">Uncharacterized protein</fullName>
    </submittedName>
</protein>